<feature type="signal peptide" evidence="17">
    <location>
        <begin position="1"/>
        <end position="15"/>
    </location>
</feature>
<evidence type="ECO:0000256" key="3">
    <source>
        <dbReference type="ARBA" id="ARBA00022525"/>
    </source>
</evidence>
<dbReference type="SMART" id="SM00236">
    <property type="entry name" value="fCBD"/>
    <property type="match status" value="1"/>
</dbReference>
<comment type="cofactor">
    <cofactor evidence="1">
        <name>Cu(2+)</name>
        <dbReference type="ChEBI" id="CHEBI:29036"/>
    </cofactor>
</comment>
<comment type="similarity">
    <text evidence="13">Belongs to the polysaccharide monooxygenase AA9 family.</text>
</comment>
<dbReference type="PANTHER" id="PTHR33353">
    <property type="entry name" value="PUTATIVE (AFU_ORTHOLOGUE AFUA_1G12560)-RELATED"/>
    <property type="match status" value="1"/>
</dbReference>
<evidence type="ECO:0000256" key="9">
    <source>
        <dbReference type="ARBA" id="ARBA00023033"/>
    </source>
</evidence>
<accession>A0AA39Z2A7</accession>
<evidence type="ECO:0000313" key="20">
    <source>
        <dbReference type="Proteomes" id="UP001174997"/>
    </source>
</evidence>
<gene>
    <name evidence="19" type="ORF">QBC41DRAFT_199373</name>
</gene>
<evidence type="ECO:0000256" key="7">
    <source>
        <dbReference type="ARBA" id="ARBA00023002"/>
    </source>
</evidence>
<dbReference type="SUPFAM" id="SSF57180">
    <property type="entry name" value="Cellulose-binding domain"/>
    <property type="match status" value="1"/>
</dbReference>
<dbReference type="InterPro" id="IPR049892">
    <property type="entry name" value="AA9"/>
</dbReference>
<evidence type="ECO:0000256" key="12">
    <source>
        <dbReference type="ARBA" id="ARBA00023326"/>
    </source>
</evidence>
<evidence type="ECO:0000256" key="2">
    <source>
        <dbReference type="ARBA" id="ARBA00004613"/>
    </source>
</evidence>
<dbReference type="Proteomes" id="UP001174997">
    <property type="component" value="Unassembled WGS sequence"/>
</dbReference>
<evidence type="ECO:0000256" key="15">
    <source>
        <dbReference type="ARBA" id="ARBA00047174"/>
    </source>
</evidence>
<evidence type="ECO:0000256" key="1">
    <source>
        <dbReference type="ARBA" id="ARBA00001973"/>
    </source>
</evidence>
<keyword evidence="4" id="KW-0479">Metal-binding</keyword>
<keyword evidence="12" id="KW-0624">Polysaccharide degradation</keyword>
<evidence type="ECO:0000256" key="8">
    <source>
        <dbReference type="ARBA" id="ARBA00023008"/>
    </source>
</evidence>
<dbReference type="GO" id="GO:0005576">
    <property type="term" value="C:extracellular region"/>
    <property type="evidence" value="ECO:0007669"/>
    <property type="project" value="UniProtKB-SubCell"/>
</dbReference>
<dbReference type="GO" id="GO:0030245">
    <property type="term" value="P:cellulose catabolic process"/>
    <property type="evidence" value="ECO:0007669"/>
    <property type="project" value="UniProtKB-KW"/>
</dbReference>
<dbReference type="Gene3D" id="2.70.50.70">
    <property type="match status" value="1"/>
</dbReference>
<feature type="chain" id="PRO_5041229072" description="lytic cellulose monooxygenase (C4-dehydrogenating)" evidence="17">
    <location>
        <begin position="16"/>
        <end position="368"/>
    </location>
</feature>
<comment type="caution">
    <text evidence="19">The sequence shown here is derived from an EMBL/GenBank/DDBJ whole genome shotgun (WGS) entry which is preliminary data.</text>
</comment>
<dbReference type="Pfam" id="PF03443">
    <property type="entry name" value="AA9"/>
    <property type="match status" value="1"/>
</dbReference>
<name>A0AA39Z2A7_9PEZI</name>
<proteinExistence type="inferred from homology"/>
<dbReference type="PANTHER" id="PTHR33353:SF13">
    <property type="entry name" value="ENDOGLUCANASE II"/>
    <property type="match status" value="1"/>
</dbReference>
<keyword evidence="19" id="KW-0378">Hydrolase</keyword>
<reference evidence="19" key="1">
    <citation type="submission" date="2023-06" db="EMBL/GenBank/DDBJ databases">
        <title>Genome-scale phylogeny and comparative genomics of the fungal order Sordariales.</title>
        <authorList>
            <consortium name="Lawrence Berkeley National Laboratory"/>
            <person name="Hensen N."/>
            <person name="Bonometti L."/>
            <person name="Westerberg I."/>
            <person name="Brannstrom I.O."/>
            <person name="Guillou S."/>
            <person name="Cros-Aarteil S."/>
            <person name="Calhoun S."/>
            <person name="Haridas S."/>
            <person name="Kuo A."/>
            <person name="Mondo S."/>
            <person name="Pangilinan J."/>
            <person name="Riley R."/>
            <person name="Labutti K."/>
            <person name="Andreopoulos B."/>
            <person name="Lipzen A."/>
            <person name="Chen C."/>
            <person name="Yanf M."/>
            <person name="Daum C."/>
            <person name="Ng V."/>
            <person name="Clum A."/>
            <person name="Steindorff A."/>
            <person name="Ohm R."/>
            <person name="Martin F."/>
            <person name="Silar P."/>
            <person name="Natvig D."/>
            <person name="Lalanne C."/>
            <person name="Gautier V."/>
            <person name="Ament-Velasquez S.L."/>
            <person name="Kruys A."/>
            <person name="Hutchinson M.I."/>
            <person name="Powell A.J."/>
            <person name="Barry K."/>
            <person name="Miller A.N."/>
            <person name="Grigoriev I.V."/>
            <person name="Debuchy R."/>
            <person name="Gladieux P."/>
            <person name="Thoren M.H."/>
            <person name="Johannesson H."/>
        </authorList>
    </citation>
    <scope>NUCLEOTIDE SEQUENCE</scope>
    <source>
        <strain evidence="19">CBS 307.81</strain>
    </source>
</reference>
<evidence type="ECO:0000256" key="11">
    <source>
        <dbReference type="ARBA" id="ARBA00023277"/>
    </source>
</evidence>
<dbReference type="PROSITE" id="PS51164">
    <property type="entry name" value="CBM1_2"/>
    <property type="match status" value="1"/>
</dbReference>
<dbReference type="InterPro" id="IPR035971">
    <property type="entry name" value="CBD_sf"/>
</dbReference>
<keyword evidence="6" id="KW-0136">Cellulose degradation</keyword>
<dbReference type="Pfam" id="PF00734">
    <property type="entry name" value="CBM_1"/>
    <property type="match status" value="1"/>
</dbReference>
<evidence type="ECO:0000256" key="14">
    <source>
        <dbReference type="ARBA" id="ARBA00045077"/>
    </source>
</evidence>
<dbReference type="EMBL" id="JAULSY010000144">
    <property type="protein sequence ID" value="KAK0662085.1"/>
    <property type="molecule type" value="Genomic_DNA"/>
</dbReference>
<dbReference type="GO" id="GO:0030248">
    <property type="term" value="F:cellulose binding"/>
    <property type="evidence" value="ECO:0007669"/>
    <property type="project" value="InterPro"/>
</dbReference>
<keyword evidence="10" id="KW-1015">Disulfide bond</keyword>
<dbReference type="AlphaFoldDB" id="A0AA39Z2A7"/>
<dbReference type="GO" id="GO:0016787">
    <property type="term" value="F:hydrolase activity"/>
    <property type="evidence" value="ECO:0007669"/>
    <property type="project" value="UniProtKB-KW"/>
</dbReference>
<organism evidence="19 20">
    <name type="scientific">Cercophora samala</name>
    <dbReference type="NCBI Taxonomy" id="330535"/>
    <lineage>
        <taxon>Eukaryota</taxon>
        <taxon>Fungi</taxon>
        <taxon>Dikarya</taxon>
        <taxon>Ascomycota</taxon>
        <taxon>Pezizomycotina</taxon>
        <taxon>Sordariomycetes</taxon>
        <taxon>Sordariomycetidae</taxon>
        <taxon>Sordariales</taxon>
        <taxon>Lasiosphaeriaceae</taxon>
        <taxon>Cercophora</taxon>
    </lineage>
</organism>
<keyword evidence="20" id="KW-1185">Reference proteome</keyword>
<keyword evidence="8" id="KW-0186">Copper</keyword>
<dbReference type="InterPro" id="IPR000254">
    <property type="entry name" value="CBD"/>
</dbReference>
<evidence type="ECO:0000256" key="17">
    <source>
        <dbReference type="SAM" id="SignalP"/>
    </source>
</evidence>
<dbReference type="InterPro" id="IPR005103">
    <property type="entry name" value="AA9_LPMO"/>
</dbReference>
<evidence type="ECO:0000313" key="19">
    <source>
        <dbReference type="EMBL" id="KAK0662085.1"/>
    </source>
</evidence>
<keyword evidence="9" id="KW-0503">Monooxygenase</keyword>
<feature type="region of interest" description="Disordered" evidence="16">
    <location>
        <begin position="240"/>
        <end position="270"/>
    </location>
</feature>
<dbReference type="SMR" id="A0AA39Z2A7"/>
<evidence type="ECO:0000256" key="13">
    <source>
        <dbReference type="ARBA" id="ARBA00044502"/>
    </source>
</evidence>
<comment type="subcellular location">
    <subcellularLocation>
        <location evidence="2">Secreted</location>
    </subcellularLocation>
</comment>
<evidence type="ECO:0000256" key="10">
    <source>
        <dbReference type="ARBA" id="ARBA00023157"/>
    </source>
</evidence>
<evidence type="ECO:0000259" key="18">
    <source>
        <dbReference type="PROSITE" id="PS51164"/>
    </source>
</evidence>
<keyword evidence="7" id="KW-0560">Oxidoreductase</keyword>
<evidence type="ECO:0000256" key="16">
    <source>
        <dbReference type="SAM" id="MobiDB-lite"/>
    </source>
</evidence>
<sequence>MKAITLVSLAASVSAHSIFQKVSVNGVDQGQLKGVRAPYSNFPIENVNHPDFACNTNIQLRDNTVIRVPAGARVGAWWGHEIGGAAGPNDPDHPIAASHKGPIQVYLAKVNNAASAGTSGLQWFKVAEQGLNNGVWAVDNMISNGGWHYFDMPSCVAPGHYLMRVELLALHSASVRGAAQFYMECAQIEVTGSGTNTGSNFVSFPGAYTADHPGILVSIYDLQGRPTNGGRAYTIPGPAPITCSGGSNPNPNPQPTSAAPAPQPTGGNGGGAGAPLYGQCGGQGYTGPTTCAQGTCTASNQWYSMLSPLSLVVGFMLTCLASRPVPPINVSPRLGKGHDHDDGGMAPTNIFFTCIYFSIYHPGIPGGT</sequence>
<keyword evidence="5 17" id="KW-0732">Signal</keyword>
<evidence type="ECO:0000256" key="6">
    <source>
        <dbReference type="ARBA" id="ARBA00023001"/>
    </source>
</evidence>
<keyword evidence="11" id="KW-0119">Carbohydrate metabolism</keyword>
<evidence type="ECO:0000256" key="4">
    <source>
        <dbReference type="ARBA" id="ARBA00022723"/>
    </source>
</evidence>
<feature type="non-terminal residue" evidence="19">
    <location>
        <position position="368"/>
    </location>
</feature>
<dbReference type="EC" id="1.14.99.56" evidence="15"/>
<feature type="domain" description="CBM1" evidence="18">
    <location>
        <begin position="272"/>
        <end position="307"/>
    </location>
</feature>
<protein>
    <recommendedName>
        <fullName evidence="15">lytic cellulose monooxygenase (C4-dehydrogenating)</fullName>
        <ecNumber evidence="15">1.14.99.56</ecNumber>
    </recommendedName>
</protein>
<keyword evidence="3" id="KW-0964">Secreted</keyword>
<dbReference type="CDD" id="cd21175">
    <property type="entry name" value="LPMO_AA9"/>
    <property type="match status" value="1"/>
</dbReference>
<dbReference type="GO" id="GO:0004497">
    <property type="term" value="F:monooxygenase activity"/>
    <property type="evidence" value="ECO:0007669"/>
    <property type="project" value="UniProtKB-KW"/>
</dbReference>
<dbReference type="GO" id="GO:0046872">
    <property type="term" value="F:metal ion binding"/>
    <property type="evidence" value="ECO:0007669"/>
    <property type="project" value="UniProtKB-KW"/>
</dbReference>
<comment type="catalytic activity">
    <reaction evidence="14">
        <text>[(1-&gt;4)-beta-D-glucosyl]n+m + reduced acceptor + O2 = 4-dehydro-beta-D-glucosyl-[(1-&gt;4)-beta-D-glucosyl]n-1 + [(1-&gt;4)-beta-D-glucosyl]m + acceptor + H2O.</text>
        <dbReference type="EC" id="1.14.99.56"/>
    </reaction>
</comment>
<feature type="compositionally biased region" description="Low complexity" evidence="16">
    <location>
        <begin position="244"/>
        <end position="260"/>
    </location>
</feature>
<evidence type="ECO:0000256" key="5">
    <source>
        <dbReference type="ARBA" id="ARBA00022729"/>
    </source>
</evidence>